<sequence length="82" mass="9179">MGTRSGIRGEIQFNIAGDSTHVFSSPKMEWVPLAVQLEHHDLPKTLAGAPHFGNHFWGIERRAIFRGIATPVVNLVDRYVLD</sequence>
<gene>
    <name evidence="1" type="ORF">L6452_08344</name>
</gene>
<keyword evidence="2" id="KW-1185">Reference proteome</keyword>
<dbReference type="EMBL" id="CM042049">
    <property type="protein sequence ID" value="KAI3745932.1"/>
    <property type="molecule type" value="Genomic_DNA"/>
</dbReference>
<protein>
    <submittedName>
        <fullName evidence="1">Uncharacterized protein</fullName>
    </submittedName>
</protein>
<evidence type="ECO:0000313" key="2">
    <source>
        <dbReference type="Proteomes" id="UP001055879"/>
    </source>
</evidence>
<proteinExistence type="predicted"/>
<reference evidence="1 2" key="2">
    <citation type="journal article" date="2022" name="Mol. Ecol. Resour.">
        <title>The genomes of chicory, endive, great burdock and yacon provide insights into Asteraceae paleo-polyploidization history and plant inulin production.</title>
        <authorList>
            <person name="Fan W."/>
            <person name="Wang S."/>
            <person name="Wang H."/>
            <person name="Wang A."/>
            <person name="Jiang F."/>
            <person name="Liu H."/>
            <person name="Zhao H."/>
            <person name="Xu D."/>
            <person name="Zhang Y."/>
        </authorList>
    </citation>
    <scope>NUCLEOTIDE SEQUENCE [LARGE SCALE GENOMIC DNA]</scope>
    <source>
        <strain evidence="2">cv. Niubang</strain>
    </source>
</reference>
<evidence type="ECO:0000313" key="1">
    <source>
        <dbReference type="EMBL" id="KAI3745932.1"/>
    </source>
</evidence>
<reference evidence="2" key="1">
    <citation type="journal article" date="2022" name="Mol. Ecol. Resour.">
        <title>The genomes of chicory, endive, great burdock and yacon provide insights into Asteraceae palaeo-polyploidization history and plant inulin production.</title>
        <authorList>
            <person name="Fan W."/>
            <person name="Wang S."/>
            <person name="Wang H."/>
            <person name="Wang A."/>
            <person name="Jiang F."/>
            <person name="Liu H."/>
            <person name="Zhao H."/>
            <person name="Xu D."/>
            <person name="Zhang Y."/>
        </authorList>
    </citation>
    <scope>NUCLEOTIDE SEQUENCE [LARGE SCALE GENOMIC DNA]</scope>
    <source>
        <strain evidence="2">cv. Niubang</strain>
    </source>
</reference>
<comment type="caution">
    <text evidence="1">The sequence shown here is derived from an EMBL/GenBank/DDBJ whole genome shotgun (WGS) entry which is preliminary data.</text>
</comment>
<dbReference type="Proteomes" id="UP001055879">
    <property type="component" value="Linkage Group LG03"/>
</dbReference>
<organism evidence="1 2">
    <name type="scientific">Arctium lappa</name>
    <name type="common">Greater burdock</name>
    <name type="synonym">Lappa major</name>
    <dbReference type="NCBI Taxonomy" id="4217"/>
    <lineage>
        <taxon>Eukaryota</taxon>
        <taxon>Viridiplantae</taxon>
        <taxon>Streptophyta</taxon>
        <taxon>Embryophyta</taxon>
        <taxon>Tracheophyta</taxon>
        <taxon>Spermatophyta</taxon>
        <taxon>Magnoliopsida</taxon>
        <taxon>eudicotyledons</taxon>
        <taxon>Gunneridae</taxon>
        <taxon>Pentapetalae</taxon>
        <taxon>asterids</taxon>
        <taxon>campanulids</taxon>
        <taxon>Asterales</taxon>
        <taxon>Asteraceae</taxon>
        <taxon>Carduoideae</taxon>
        <taxon>Cardueae</taxon>
        <taxon>Arctiinae</taxon>
        <taxon>Arctium</taxon>
    </lineage>
</organism>
<name>A0ACB9DI18_ARCLA</name>
<accession>A0ACB9DI18</accession>